<dbReference type="RefSeq" id="WP_058117704.1">
    <property type="nucleotide sequence ID" value="NZ_CP011307.1"/>
</dbReference>
<dbReference type="PATRIC" id="fig|1297617.4.peg.1678"/>
<dbReference type="InterPro" id="IPR023271">
    <property type="entry name" value="Aquaporin-like"/>
</dbReference>
<sequence>MNLFTPAETVENYAAAGVAKTQAPAWRLLLLGILAGFLIAMGGAVTNTAGHSIANVGLCRLVSGLLFPFGLAMVILTGAELFTGNTLLFLSVLNQRTSAARMLRNWGLVYLGNFAGALAVAAGCAFSGQMDYSAGGLAVFTMKAAAGKCALTFGNAVLLGLFCNVLVTLGVLLSLTGQDLTGRALGAYLPVAFFVICGFEHGIANMFYIPAGLFARSIPRYAELAAGAGLDLTALTWENFLLRNLLPVTLGNILGGMAVALVFWLCHLRGKSG</sequence>
<evidence type="ECO:0000256" key="4">
    <source>
        <dbReference type="ARBA" id="ARBA00023136"/>
    </source>
</evidence>
<dbReference type="InterPro" id="IPR024002">
    <property type="entry name" value="For/NO2_transpt_CS"/>
</dbReference>
<dbReference type="eggNOG" id="COG2116">
    <property type="taxonomic scope" value="Bacteria"/>
</dbReference>
<reference evidence="7 8" key="1">
    <citation type="journal article" date="2015" name="Nat. Commun.">
        <title>Production of butyrate from lysine and the Amadori product fructoselysine by a human gut commensal.</title>
        <authorList>
            <person name="Bui T.P."/>
            <person name="Ritari J."/>
            <person name="Boeren S."/>
            <person name="de Waard P."/>
            <person name="Plugge C.M."/>
            <person name="de Vos W.M."/>
        </authorList>
    </citation>
    <scope>NUCLEOTIDE SEQUENCE [LARGE SCALE GENOMIC DNA]</scope>
    <source>
        <strain evidence="7 8">AF211</strain>
    </source>
</reference>
<name>A0A0S2W3W6_9FIRM</name>
<proteinExistence type="inferred from homology"/>
<feature type="transmembrane region" description="Helical" evidence="6">
    <location>
        <begin position="187"/>
        <end position="209"/>
    </location>
</feature>
<accession>A0A0S2W3W6</accession>
<evidence type="ECO:0000256" key="2">
    <source>
        <dbReference type="ARBA" id="ARBA00022692"/>
    </source>
</evidence>
<dbReference type="PANTHER" id="PTHR30520:SF6">
    <property type="entry name" value="FORMATE_NITRATE FAMILY TRANSPORTER (EUROFUNG)"/>
    <property type="match status" value="1"/>
</dbReference>
<dbReference type="Gene3D" id="1.20.1080.10">
    <property type="entry name" value="Glycerol uptake facilitator protein"/>
    <property type="match status" value="1"/>
</dbReference>
<dbReference type="AlphaFoldDB" id="A0A0S2W3W6"/>
<evidence type="ECO:0000256" key="6">
    <source>
        <dbReference type="SAM" id="Phobius"/>
    </source>
</evidence>
<dbReference type="PANTHER" id="PTHR30520">
    <property type="entry name" value="FORMATE TRANSPORTER-RELATED"/>
    <property type="match status" value="1"/>
</dbReference>
<comment type="similarity">
    <text evidence="5">Belongs to the FNT transporter (TC 1.A.16) family.</text>
</comment>
<feature type="transmembrane region" description="Helical" evidence="6">
    <location>
        <begin position="105"/>
        <end position="130"/>
    </location>
</feature>
<dbReference type="GO" id="GO:0015499">
    <property type="term" value="F:formate transmembrane transporter activity"/>
    <property type="evidence" value="ECO:0007669"/>
    <property type="project" value="TreeGrafter"/>
</dbReference>
<dbReference type="KEGG" id="ibu:IB211_01637"/>
<dbReference type="STRING" id="1297617.IB211_01637"/>
<feature type="transmembrane region" description="Helical" evidence="6">
    <location>
        <begin position="65"/>
        <end position="93"/>
    </location>
</feature>
<keyword evidence="4 6" id="KW-0472">Membrane</keyword>
<feature type="transmembrane region" description="Helical" evidence="6">
    <location>
        <begin position="150"/>
        <end position="175"/>
    </location>
</feature>
<dbReference type="PROSITE" id="PS01005">
    <property type="entry name" value="FORMATE_NITRITE_TP_1"/>
    <property type="match status" value="1"/>
</dbReference>
<dbReference type="GO" id="GO:0005886">
    <property type="term" value="C:plasma membrane"/>
    <property type="evidence" value="ECO:0007669"/>
    <property type="project" value="TreeGrafter"/>
</dbReference>
<dbReference type="InterPro" id="IPR000292">
    <property type="entry name" value="For/NO2_transpt"/>
</dbReference>
<keyword evidence="2 6" id="KW-0812">Transmembrane</keyword>
<evidence type="ECO:0000256" key="3">
    <source>
        <dbReference type="ARBA" id="ARBA00022989"/>
    </source>
</evidence>
<keyword evidence="8" id="KW-1185">Reference proteome</keyword>
<feature type="transmembrane region" description="Helical" evidence="6">
    <location>
        <begin position="28"/>
        <end position="45"/>
    </location>
</feature>
<evidence type="ECO:0000313" key="8">
    <source>
        <dbReference type="Proteomes" id="UP000064844"/>
    </source>
</evidence>
<gene>
    <name evidence="7" type="ORF">IB211_01637</name>
</gene>
<evidence type="ECO:0000256" key="5">
    <source>
        <dbReference type="ARBA" id="ARBA00049660"/>
    </source>
</evidence>
<dbReference type="Proteomes" id="UP000064844">
    <property type="component" value="Chromosome"/>
</dbReference>
<dbReference type="EMBL" id="CP011307">
    <property type="protein sequence ID" value="ALP94028.1"/>
    <property type="molecule type" value="Genomic_DNA"/>
</dbReference>
<keyword evidence="3 6" id="KW-1133">Transmembrane helix</keyword>
<comment type="subcellular location">
    <subcellularLocation>
        <location evidence="1">Membrane</location>
        <topology evidence="1">Multi-pass membrane protein</topology>
    </subcellularLocation>
</comment>
<evidence type="ECO:0000256" key="1">
    <source>
        <dbReference type="ARBA" id="ARBA00004141"/>
    </source>
</evidence>
<dbReference type="Pfam" id="PF01226">
    <property type="entry name" value="Form_Nir_trans"/>
    <property type="match status" value="1"/>
</dbReference>
<protein>
    <submittedName>
        <fullName evidence="7">Formate efflux transporter</fullName>
    </submittedName>
</protein>
<reference evidence="8" key="2">
    <citation type="submission" date="2015-04" db="EMBL/GenBank/DDBJ databases">
        <title>A butyrogenic pathway from the amino acid lysine in a human gut commensal.</title>
        <authorList>
            <person name="de Vos W.M."/>
            <person name="Bui N.T.P."/>
            <person name="Plugge C.M."/>
            <person name="Ritari J."/>
        </authorList>
    </citation>
    <scope>NUCLEOTIDE SEQUENCE [LARGE SCALE GENOMIC DNA]</scope>
    <source>
        <strain evidence="8">AF211</strain>
    </source>
</reference>
<feature type="transmembrane region" description="Helical" evidence="6">
    <location>
        <begin position="245"/>
        <end position="266"/>
    </location>
</feature>
<organism evidence="7 8">
    <name type="scientific">Intestinimonas butyriciproducens</name>
    <dbReference type="NCBI Taxonomy" id="1297617"/>
    <lineage>
        <taxon>Bacteria</taxon>
        <taxon>Bacillati</taxon>
        <taxon>Bacillota</taxon>
        <taxon>Clostridia</taxon>
        <taxon>Eubacteriales</taxon>
        <taxon>Intestinimonas</taxon>
    </lineage>
</organism>
<evidence type="ECO:0000313" key="7">
    <source>
        <dbReference type="EMBL" id="ALP94028.1"/>
    </source>
</evidence>